<organism evidence="3 4">
    <name type="scientific">Candidatus Bipolaricaulis anaerobius</name>
    <dbReference type="NCBI Taxonomy" id="2026885"/>
    <lineage>
        <taxon>Bacteria</taxon>
        <taxon>Candidatus Bipolaricaulota</taxon>
        <taxon>Candidatus Bipolaricaulia</taxon>
        <taxon>Candidatus Bipolaricaulales</taxon>
        <taxon>Candidatus Bipolaricaulaceae</taxon>
        <taxon>Candidatus Bipolaricaulis</taxon>
    </lineage>
</organism>
<evidence type="ECO:0000313" key="3">
    <source>
        <dbReference type="EMBL" id="SQD93059.1"/>
    </source>
</evidence>
<dbReference type="Pfam" id="PF05580">
    <property type="entry name" value="Peptidase_S55"/>
    <property type="match status" value="1"/>
</dbReference>
<gene>
    <name evidence="3" type="ORF">BARAN1_1035</name>
</gene>
<dbReference type="PROSITE" id="PS51494">
    <property type="entry name" value="SPOIVB"/>
    <property type="match status" value="1"/>
</dbReference>
<evidence type="ECO:0000256" key="1">
    <source>
        <dbReference type="SAM" id="SignalP"/>
    </source>
</evidence>
<dbReference type="KEGG" id="bana:BARAN1_1035"/>
<dbReference type="Proteomes" id="UP000249818">
    <property type="component" value="Chromosome BARAN1"/>
</dbReference>
<accession>A0A2X3L1L8</accession>
<keyword evidence="1" id="KW-0732">Signal</keyword>
<feature type="domain" description="Peptidase S55" evidence="2">
    <location>
        <begin position="1"/>
        <end position="138"/>
    </location>
</feature>
<feature type="signal peptide" evidence="1">
    <location>
        <begin position="1"/>
        <end position="18"/>
    </location>
</feature>
<name>A0A2X3L1L8_9BACT</name>
<dbReference type="RefSeq" id="WP_122031476.1">
    <property type="nucleotide sequence ID" value="NZ_LS483254.1"/>
</dbReference>
<keyword evidence="4" id="KW-1185">Reference proteome</keyword>
<feature type="chain" id="PRO_5016018722" description="Peptidase S55 domain-containing protein" evidence="1">
    <location>
        <begin position="19"/>
        <end position="576"/>
    </location>
</feature>
<evidence type="ECO:0000313" key="4">
    <source>
        <dbReference type="Proteomes" id="UP000249818"/>
    </source>
</evidence>
<dbReference type="OrthoDB" id="9765242at2"/>
<dbReference type="InterPro" id="IPR008763">
    <property type="entry name" value="Peptidase_S55"/>
</dbReference>
<sequence length="576" mass="60429">MKRVGWVAVAFVGLAALAADTIPLAEIEPGMTGYGLTVVGGTEISRFEVEVVAVLDEPGERDDFIIVRAFGPAIARSGGVAQGMSGSPIYLDGRLAGALSRATAWSADRERPLALVTPIEAMLKVLDEIAPPKTQPIPYDGPRAETSDPLEGSAILSAPVMASGLSARALEALNQGVDLRARWHPLADLLPTWRNGAPGLRSLGVSRVVAAPAASGDASPLGLEPGAPVGVGLATGDIAIGALGTVTLVEGKAVLAFGHPFLFTGPARYFLTQAHVFDTVAALDFSYKLGTVGEVVGGVFADRSAGVGGIIGRIPSGLSASFRIRDLGRAEDEVLTVELVDEPQLSALLLYVAGLEAADRALDRIGPGTATLNYTLTGRGLPRPLTRENVFLSTADIAPYVSWEMALIADVLAYNEFADPGLLTATLEATVRPELSATEIVALETDRDAYAPGDRVQFIVTLRGWRGEVEEWEGWVEIPADAAPPYVELRAYGGPRPREKGEPAPALASLGELLDYIEGIPTYDTLTIELFALDPISNVIGEAWLYGVDGAADRIPGSVVYGTVSVILPLQPTEGE</sequence>
<proteinExistence type="predicted"/>
<evidence type="ECO:0000259" key="2">
    <source>
        <dbReference type="PROSITE" id="PS51494"/>
    </source>
</evidence>
<dbReference type="AlphaFoldDB" id="A0A2X3L1L8"/>
<reference evidence="4" key="1">
    <citation type="submission" date="2018-05" db="EMBL/GenBank/DDBJ databases">
        <authorList>
            <person name="Hao L."/>
        </authorList>
    </citation>
    <scope>NUCLEOTIDE SEQUENCE [LARGE SCALE GENOMIC DNA]</scope>
</reference>
<protein>
    <recommendedName>
        <fullName evidence="2">Peptidase S55 domain-containing protein</fullName>
    </recommendedName>
</protein>
<dbReference type="EMBL" id="LS483254">
    <property type="protein sequence ID" value="SQD93059.1"/>
    <property type="molecule type" value="Genomic_DNA"/>
</dbReference>